<evidence type="ECO:0000313" key="4">
    <source>
        <dbReference type="EMBL" id="PRX98820.1"/>
    </source>
</evidence>
<dbReference type="AlphaFoldDB" id="A0A2T0Q4W0"/>
<dbReference type="OrthoDB" id="9811006at2"/>
<name>A0A2T0Q4W0_9ACTN</name>
<accession>A0A2T0Q4W0</accession>
<evidence type="ECO:0000256" key="2">
    <source>
        <dbReference type="SAM" id="MobiDB-lite"/>
    </source>
</evidence>
<reference evidence="4 5" key="1">
    <citation type="submission" date="2018-03" db="EMBL/GenBank/DDBJ databases">
        <title>Genomic Encyclopedia of Archaeal and Bacterial Type Strains, Phase II (KMG-II): from individual species to whole genera.</title>
        <authorList>
            <person name="Goeker M."/>
        </authorList>
    </citation>
    <scope>NUCLEOTIDE SEQUENCE [LARGE SCALE GENOMIC DNA]</scope>
    <source>
        <strain evidence="4 5">DSM 45601</strain>
    </source>
</reference>
<comment type="similarity">
    <text evidence="1">Belongs to the UPF0312 family.</text>
</comment>
<feature type="domain" description="Lipid/polyisoprenoid-binding YceI-like" evidence="3">
    <location>
        <begin position="29"/>
        <end position="199"/>
    </location>
</feature>
<dbReference type="SUPFAM" id="SSF101874">
    <property type="entry name" value="YceI-like"/>
    <property type="match status" value="1"/>
</dbReference>
<proteinExistence type="inferred from homology"/>
<dbReference type="SMART" id="SM00867">
    <property type="entry name" value="YceI"/>
    <property type="match status" value="1"/>
</dbReference>
<evidence type="ECO:0000256" key="1">
    <source>
        <dbReference type="ARBA" id="ARBA00008812"/>
    </source>
</evidence>
<dbReference type="InterPro" id="IPR036761">
    <property type="entry name" value="TTHA0802/YceI-like_sf"/>
</dbReference>
<gene>
    <name evidence="4" type="ORF">CLV72_104400</name>
</gene>
<feature type="region of interest" description="Disordered" evidence="2">
    <location>
        <begin position="1"/>
        <end position="20"/>
    </location>
</feature>
<dbReference type="InterPro" id="IPR007372">
    <property type="entry name" value="Lipid/polyisoprenoid-bd_YceI"/>
</dbReference>
<keyword evidence="5" id="KW-1185">Reference proteome</keyword>
<evidence type="ECO:0000259" key="3">
    <source>
        <dbReference type="SMART" id="SM00867"/>
    </source>
</evidence>
<comment type="caution">
    <text evidence="4">The sequence shown here is derived from an EMBL/GenBank/DDBJ whole genome shotgun (WGS) entry which is preliminary data.</text>
</comment>
<dbReference type="PANTHER" id="PTHR34406:SF1">
    <property type="entry name" value="PROTEIN YCEI"/>
    <property type="match status" value="1"/>
</dbReference>
<dbReference type="Gene3D" id="2.40.128.110">
    <property type="entry name" value="Lipid/polyisoprenoid-binding, YceI-like"/>
    <property type="match status" value="1"/>
</dbReference>
<evidence type="ECO:0000313" key="5">
    <source>
        <dbReference type="Proteomes" id="UP000237846"/>
    </source>
</evidence>
<dbReference type="EMBL" id="PVZC01000004">
    <property type="protein sequence ID" value="PRX98820.1"/>
    <property type="molecule type" value="Genomic_DNA"/>
</dbReference>
<protein>
    <submittedName>
        <fullName evidence="4">Polyisoprenoid-binding protein YceI</fullName>
    </submittedName>
</protein>
<organism evidence="4 5">
    <name type="scientific">Allonocardiopsis opalescens</name>
    <dbReference type="NCBI Taxonomy" id="1144618"/>
    <lineage>
        <taxon>Bacteria</taxon>
        <taxon>Bacillati</taxon>
        <taxon>Actinomycetota</taxon>
        <taxon>Actinomycetes</taxon>
        <taxon>Streptosporangiales</taxon>
        <taxon>Allonocardiopsis</taxon>
    </lineage>
</organism>
<dbReference type="Proteomes" id="UP000237846">
    <property type="component" value="Unassembled WGS sequence"/>
</dbReference>
<dbReference type="RefSeq" id="WP_106246319.1">
    <property type="nucleotide sequence ID" value="NZ_PVZC01000004.1"/>
</dbReference>
<dbReference type="PANTHER" id="PTHR34406">
    <property type="entry name" value="PROTEIN YCEI"/>
    <property type="match status" value="1"/>
</dbReference>
<dbReference type="Pfam" id="PF04264">
    <property type="entry name" value="YceI"/>
    <property type="match status" value="1"/>
</dbReference>
<sequence>MSITGSGATPGPDAFATGGSAAAVPPPGTWYIEPIHSSIGFVARFQHFGRIQGRFGLVSGVVWIGERPQESSASVSVEVGSIDTGIAKRNAHLTSPDFFDAAEHPQIVWHGSSVEPAAGGRDWIFHGELTIKTTTRPVSLVGRFLGEEPYPFGDARQISFTARATIDRFDFGVEGMPPIPGAGLFVGREVDIVLDVALIDTDIRFFTHRFLAEPR</sequence>